<feature type="compositionally biased region" description="Basic and acidic residues" evidence="1">
    <location>
        <begin position="23"/>
        <end position="32"/>
    </location>
</feature>
<feature type="region of interest" description="Disordered" evidence="1">
    <location>
        <begin position="1"/>
        <end position="32"/>
    </location>
</feature>
<proteinExistence type="predicted"/>
<organism evidence="2">
    <name type="scientific">marine metagenome</name>
    <dbReference type="NCBI Taxonomy" id="408172"/>
    <lineage>
        <taxon>unclassified sequences</taxon>
        <taxon>metagenomes</taxon>
        <taxon>ecological metagenomes</taxon>
    </lineage>
</organism>
<accession>A0A382GTV5</accession>
<reference evidence="2" key="1">
    <citation type="submission" date="2018-05" db="EMBL/GenBank/DDBJ databases">
        <authorList>
            <person name="Lanie J.A."/>
            <person name="Ng W.-L."/>
            <person name="Kazmierczak K.M."/>
            <person name="Andrzejewski T.M."/>
            <person name="Davidsen T.M."/>
            <person name="Wayne K.J."/>
            <person name="Tettelin H."/>
            <person name="Glass J.I."/>
            <person name="Rusch D."/>
            <person name="Podicherti R."/>
            <person name="Tsui H.-C.T."/>
            <person name="Winkler M.E."/>
        </authorList>
    </citation>
    <scope>NUCLEOTIDE SEQUENCE</scope>
</reference>
<dbReference type="AlphaFoldDB" id="A0A382GTV5"/>
<feature type="non-terminal residue" evidence="2">
    <location>
        <position position="1"/>
    </location>
</feature>
<feature type="non-terminal residue" evidence="2">
    <location>
        <position position="32"/>
    </location>
</feature>
<evidence type="ECO:0000313" key="2">
    <source>
        <dbReference type="EMBL" id="SVB78284.1"/>
    </source>
</evidence>
<gene>
    <name evidence="2" type="ORF">METZ01_LOCUS231138</name>
</gene>
<protein>
    <submittedName>
        <fullName evidence="2">Uncharacterized protein</fullName>
    </submittedName>
</protein>
<dbReference type="EMBL" id="UINC01057295">
    <property type="protein sequence ID" value="SVB78284.1"/>
    <property type="molecule type" value="Genomic_DNA"/>
</dbReference>
<sequence length="32" mass="3622">AAVDDLRAPGPGHRPGRGRRRHGREEETRVFL</sequence>
<name>A0A382GTV5_9ZZZZ</name>
<evidence type="ECO:0000256" key="1">
    <source>
        <dbReference type="SAM" id="MobiDB-lite"/>
    </source>
</evidence>